<reference evidence="2 3" key="1">
    <citation type="submission" date="2020-04" db="EMBL/GenBank/DDBJ databases">
        <title>MicrobeNet Type strains.</title>
        <authorList>
            <person name="Nicholson A.C."/>
        </authorList>
    </citation>
    <scope>NUCLEOTIDE SEQUENCE [LARGE SCALE GENOMIC DNA]</scope>
    <source>
        <strain evidence="2 3">DSM 44960</strain>
    </source>
</reference>
<evidence type="ECO:0000313" key="3">
    <source>
        <dbReference type="Proteomes" id="UP000572007"/>
    </source>
</evidence>
<gene>
    <name evidence="2" type="ORF">HGA10_05970</name>
</gene>
<sequence length="156" mass="16910">MCFPRTDNPVVTGNAGPTHHDHEENPVTEIRSHIVIDTPADTVWKLIGDVPNIAHWMPSMIESRGDADQRTVTLADGATLIEKIVTNDAARRRLQYAVVGGDLPVTTHLGTVDVLPIAEDRSIVVYSTELEPADLADAFDSAISAGLAHLKSLLER</sequence>
<dbReference type="InterPro" id="IPR019587">
    <property type="entry name" value="Polyketide_cyclase/dehydratase"/>
</dbReference>
<comment type="caution">
    <text evidence="2">The sequence shown here is derived from an EMBL/GenBank/DDBJ whole genome shotgun (WGS) entry which is preliminary data.</text>
</comment>
<feature type="region of interest" description="Disordered" evidence="1">
    <location>
        <begin position="1"/>
        <end position="24"/>
    </location>
</feature>
<proteinExistence type="predicted"/>
<dbReference type="PANTHER" id="PTHR39332">
    <property type="entry name" value="BLL4707 PROTEIN"/>
    <property type="match status" value="1"/>
</dbReference>
<dbReference type="EMBL" id="JAAXOM010000001">
    <property type="protein sequence ID" value="NKX86859.1"/>
    <property type="molecule type" value="Genomic_DNA"/>
</dbReference>
<name>A0A846W143_9NOCA</name>
<dbReference type="PANTHER" id="PTHR39332:SF7">
    <property type="entry name" value="SRPBCC FAMILY PROTEIN"/>
    <property type="match status" value="1"/>
</dbReference>
<organism evidence="2 3">
    <name type="scientific">Nocardia coubleae</name>
    <dbReference type="NCBI Taxonomy" id="356147"/>
    <lineage>
        <taxon>Bacteria</taxon>
        <taxon>Bacillati</taxon>
        <taxon>Actinomycetota</taxon>
        <taxon>Actinomycetes</taxon>
        <taxon>Mycobacteriales</taxon>
        <taxon>Nocardiaceae</taxon>
        <taxon>Nocardia</taxon>
    </lineage>
</organism>
<dbReference type="AlphaFoldDB" id="A0A846W143"/>
<dbReference type="CDD" id="cd07821">
    <property type="entry name" value="PYR_PYL_RCAR_like"/>
    <property type="match status" value="1"/>
</dbReference>
<dbReference type="Pfam" id="PF10604">
    <property type="entry name" value="Polyketide_cyc2"/>
    <property type="match status" value="1"/>
</dbReference>
<dbReference type="InterPro" id="IPR023393">
    <property type="entry name" value="START-like_dom_sf"/>
</dbReference>
<dbReference type="Proteomes" id="UP000572007">
    <property type="component" value="Unassembled WGS sequence"/>
</dbReference>
<dbReference type="Gene3D" id="3.30.530.20">
    <property type="match status" value="1"/>
</dbReference>
<protein>
    <submittedName>
        <fullName evidence="2">SRPBCC family protein</fullName>
    </submittedName>
</protein>
<keyword evidence="3" id="KW-1185">Reference proteome</keyword>
<dbReference type="SUPFAM" id="SSF55961">
    <property type="entry name" value="Bet v1-like"/>
    <property type="match status" value="1"/>
</dbReference>
<evidence type="ECO:0000313" key="2">
    <source>
        <dbReference type="EMBL" id="NKX86859.1"/>
    </source>
</evidence>
<accession>A0A846W143</accession>
<evidence type="ECO:0000256" key="1">
    <source>
        <dbReference type="SAM" id="MobiDB-lite"/>
    </source>
</evidence>